<protein>
    <submittedName>
        <fullName evidence="5">SufBD protein</fullName>
    </submittedName>
</protein>
<keyword evidence="6" id="KW-1185">Reference proteome</keyword>
<dbReference type="InterPro" id="IPR037284">
    <property type="entry name" value="SUF_FeS_clus_asmbl_SufBD_sf"/>
</dbReference>
<evidence type="ECO:0000259" key="3">
    <source>
        <dbReference type="Pfam" id="PF01458"/>
    </source>
</evidence>
<organism evidence="5 6">
    <name type="scientific">Natrialba hulunbeirensis JCM 10989</name>
    <dbReference type="NCBI Taxonomy" id="1227493"/>
    <lineage>
        <taxon>Archaea</taxon>
        <taxon>Methanobacteriati</taxon>
        <taxon>Methanobacteriota</taxon>
        <taxon>Stenosarchaea group</taxon>
        <taxon>Halobacteria</taxon>
        <taxon>Halobacteriales</taxon>
        <taxon>Natrialbaceae</taxon>
        <taxon>Natrialba</taxon>
    </lineage>
</organism>
<proteinExistence type="inferred from homology"/>
<dbReference type="RefSeq" id="WP_006654258.1">
    <property type="nucleotide sequence ID" value="NZ_AOIM01000038.1"/>
</dbReference>
<reference evidence="5 6" key="1">
    <citation type="journal article" date="2014" name="PLoS Genet.">
        <title>Phylogenetically driven sequencing of extremely halophilic archaea reveals strategies for static and dynamic osmo-response.</title>
        <authorList>
            <person name="Becker E.A."/>
            <person name="Seitzer P.M."/>
            <person name="Tritt A."/>
            <person name="Larsen D."/>
            <person name="Krusor M."/>
            <person name="Yao A.I."/>
            <person name="Wu D."/>
            <person name="Madern D."/>
            <person name="Eisen J.A."/>
            <person name="Darling A.E."/>
            <person name="Facciotti M.T."/>
        </authorList>
    </citation>
    <scope>NUCLEOTIDE SEQUENCE [LARGE SCALE GENOMIC DNA]</scope>
    <source>
        <strain evidence="5 6">JCM 10989</strain>
    </source>
</reference>
<evidence type="ECO:0000256" key="1">
    <source>
        <dbReference type="ARBA" id="ARBA00043967"/>
    </source>
</evidence>
<dbReference type="SUPFAM" id="SSF101960">
    <property type="entry name" value="Stabilizer of iron transporter SufD"/>
    <property type="match status" value="1"/>
</dbReference>
<dbReference type="EMBL" id="AOIM01000038">
    <property type="protein sequence ID" value="ELY88761.1"/>
    <property type="molecule type" value="Genomic_DNA"/>
</dbReference>
<dbReference type="Pfam" id="PF19295">
    <property type="entry name" value="SufBD_N"/>
    <property type="match status" value="1"/>
</dbReference>
<dbReference type="Pfam" id="PF01458">
    <property type="entry name" value="SUFBD_core"/>
    <property type="match status" value="1"/>
</dbReference>
<comment type="similarity">
    <text evidence="1">Belongs to the iron-sulfur cluster assembly SufBD family.</text>
</comment>
<dbReference type="InterPro" id="IPR045595">
    <property type="entry name" value="SufBD_N"/>
</dbReference>
<evidence type="ECO:0000259" key="4">
    <source>
        <dbReference type="Pfam" id="PF19295"/>
    </source>
</evidence>
<dbReference type="Proteomes" id="UP000011519">
    <property type="component" value="Unassembled WGS sequence"/>
</dbReference>
<evidence type="ECO:0000256" key="2">
    <source>
        <dbReference type="SAM" id="MobiDB-lite"/>
    </source>
</evidence>
<dbReference type="NCBIfam" id="TIGR01981">
    <property type="entry name" value="sufD"/>
    <property type="match status" value="1"/>
</dbReference>
<dbReference type="STRING" id="1227493.C483_15537"/>
<gene>
    <name evidence="5" type="ORF">C483_15537</name>
</gene>
<evidence type="ECO:0000313" key="5">
    <source>
        <dbReference type="EMBL" id="ELY88761.1"/>
    </source>
</evidence>
<feature type="region of interest" description="Disordered" evidence="2">
    <location>
        <begin position="170"/>
        <end position="196"/>
    </location>
</feature>
<accession>L9ZRP5</accession>
<feature type="domain" description="SUF system FeS cluster assembly SufBD core" evidence="3">
    <location>
        <begin position="148"/>
        <end position="395"/>
    </location>
</feature>
<name>L9ZRP5_9EURY</name>
<dbReference type="GO" id="GO:0016226">
    <property type="term" value="P:iron-sulfur cluster assembly"/>
    <property type="evidence" value="ECO:0007669"/>
    <property type="project" value="InterPro"/>
</dbReference>
<dbReference type="PANTHER" id="PTHR30508:SF1">
    <property type="entry name" value="UPF0051 PROTEIN ABCI8, CHLOROPLASTIC-RELATED"/>
    <property type="match status" value="1"/>
</dbReference>
<dbReference type="InterPro" id="IPR011542">
    <property type="entry name" value="SUF_FeS_clus_asmbl_SufD"/>
</dbReference>
<feature type="domain" description="SUF system FeS cluster assembly SufBD N-terminal" evidence="4">
    <location>
        <begin position="75"/>
        <end position="141"/>
    </location>
</feature>
<dbReference type="AlphaFoldDB" id="L9ZRP5"/>
<evidence type="ECO:0000313" key="6">
    <source>
        <dbReference type="Proteomes" id="UP000011519"/>
    </source>
</evidence>
<dbReference type="PANTHER" id="PTHR30508">
    <property type="entry name" value="FES CLUSTER ASSEMBLY PROTEIN SUF"/>
    <property type="match status" value="1"/>
</dbReference>
<dbReference type="InterPro" id="IPR055346">
    <property type="entry name" value="Fe-S_cluster_assembly_SufBD"/>
</dbReference>
<dbReference type="PATRIC" id="fig|1227493.4.peg.3123"/>
<comment type="caution">
    <text evidence="5">The sequence shown here is derived from an EMBL/GenBank/DDBJ whole genome shotgun (WGS) entry which is preliminary data.</text>
</comment>
<dbReference type="OrthoDB" id="300624at2157"/>
<dbReference type="InterPro" id="IPR000825">
    <property type="entry name" value="SUF_FeS_clus_asmbl_SufBD_core"/>
</dbReference>
<sequence length="424" mass="47179">MSAATHTEVHANLTDEQVRQISDELDEPEWLLETRLEALDALSELDMPDVIRTPGRDWTNLHELDYESLVDPLNAAENKDQVGPEEAEVLAWSEAVDEHEELLKEHFGSVVDPQENYLTALSTALFSTGTVIYVPEGVDAEGVTIRTEQNSRSLFNYTLVVTEESSSVTILERQSTGEDSEALRASDSASGDEPRADEQYYSGIVEIVAGENSNVQYGSLQNLSEEAYNFTLKRGDADTYATIDWIEANLGTQLTKSGVETELNGDGSESQIVGAFYGHNDQHFDIDARVWHRAEHTTADLVTRGVTDDVARSVYEGVQDVGRDAWDTSSYQRENTLMLSDESEADASPKLIINNHDTEASHSATVGQIDQEDLLYMTSRGVQPRDARNMLVEGFFVPVLEEIAVDELRDDLEELIAARLRQRD</sequence>